<reference evidence="2 3" key="1">
    <citation type="journal article" date="2023" name="Hortic Res">
        <title>Pangenome of water caltrop reveals structural variations and asymmetric subgenome divergence after allopolyploidization.</title>
        <authorList>
            <person name="Zhang X."/>
            <person name="Chen Y."/>
            <person name="Wang L."/>
            <person name="Yuan Y."/>
            <person name="Fang M."/>
            <person name="Shi L."/>
            <person name="Lu R."/>
            <person name="Comes H.P."/>
            <person name="Ma Y."/>
            <person name="Chen Y."/>
            <person name="Huang G."/>
            <person name="Zhou Y."/>
            <person name="Zheng Z."/>
            <person name="Qiu Y."/>
        </authorList>
    </citation>
    <scope>NUCLEOTIDE SEQUENCE [LARGE SCALE GENOMIC DNA]</scope>
    <source>
        <strain evidence="2">F231</strain>
    </source>
</reference>
<sequence>MKWREDGFHILWENQSKEEGGRREEGNGFGKSKRGRGKAFLPGFIWAFISQPYKLREVSFLEGHFPLEFTGGKFYFNFLKKLGFIICTLKHSTKSSFFRFSFLFY</sequence>
<keyword evidence="3" id="KW-1185">Reference proteome</keyword>
<accession>A0AAN7RBK9</accession>
<evidence type="ECO:0000313" key="3">
    <source>
        <dbReference type="Proteomes" id="UP001346149"/>
    </source>
</evidence>
<gene>
    <name evidence="2" type="ORF">SAY86_023518</name>
</gene>
<proteinExistence type="predicted"/>
<dbReference type="AlphaFoldDB" id="A0AAN7RBK9"/>
<protein>
    <submittedName>
        <fullName evidence="2">Uncharacterized protein</fullName>
    </submittedName>
</protein>
<organism evidence="2 3">
    <name type="scientific">Trapa natans</name>
    <name type="common">Water chestnut</name>
    <dbReference type="NCBI Taxonomy" id="22666"/>
    <lineage>
        <taxon>Eukaryota</taxon>
        <taxon>Viridiplantae</taxon>
        <taxon>Streptophyta</taxon>
        <taxon>Embryophyta</taxon>
        <taxon>Tracheophyta</taxon>
        <taxon>Spermatophyta</taxon>
        <taxon>Magnoliopsida</taxon>
        <taxon>eudicotyledons</taxon>
        <taxon>Gunneridae</taxon>
        <taxon>Pentapetalae</taxon>
        <taxon>rosids</taxon>
        <taxon>malvids</taxon>
        <taxon>Myrtales</taxon>
        <taxon>Lythraceae</taxon>
        <taxon>Trapa</taxon>
    </lineage>
</organism>
<evidence type="ECO:0000313" key="2">
    <source>
        <dbReference type="EMBL" id="KAK4793083.1"/>
    </source>
</evidence>
<name>A0AAN7RBK9_TRANT</name>
<feature type="region of interest" description="Disordered" evidence="1">
    <location>
        <begin position="15"/>
        <end position="37"/>
    </location>
</feature>
<dbReference type="EMBL" id="JAXQNO010000008">
    <property type="protein sequence ID" value="KAK4793083.1"/>
    <property type="molecule type" value="Genomic_DNA"/>
</dbReference>
<comment type="caution">
    <text evidence="2">The sequence shown here is derived from an EMBL/GenBank/DDBJ whole genome shotgun (WGS) entry which is preliminary data.</text>
</comment>
<evidence type="ECO:0000256" key="1">
    <source>
        <dbReference type="SAM" id="MobiDB-lite"/>
    </source>
</evidence>
<feature type="compositionally biased region" description="Basic and acidic residues" evidence="1">
    <location>
        <begin position="15"/>
        <end position="26"/>
    </location>
</feature>
<dbReference type="Proteomes" id="UP001346149">
    <property type="component" value="Unassembled WGS sequence"/>
</dbReference>